<keyword evidence="3" id="KW-0472">Membrane</keyword>
<evidence type="ECO:0000256" key="3">
    <source>
        <dbReference type="SAM" id="Phobius"/>
    </source>
</evidence>
<comment type="similarity">
    <text evidence="2">Belongs to the HAK/KUP transporter (TC 2.A.72.3) family.</text>
</comment>
<name>A0AAW0LGR6_QUESU</name>
<keyword evidence="3" id="KW-0812">Transmembrane</keyword>
<dbReference type="EMBL" id="PKMF04000097">
    <property type="protein sequence ID" value="KAK7850659.1"/>
    <property type="molecule type" value="Genomic_DNA"/>
</dbReference>
<proteinExistence type="inferred from homology"/>
<protein>
    <submittedName>
        <fullName evidence="5">Potassium transporter 5</fullName>
    </submittedName>
</protein>
<gene>
    <name evidence="5" type="primary">POT5_7</name>
    <name evidence="5" type="ORF">CFP56_044023</name>
</gene>
<feature type="domain" description="K+ potassium transporter integral membrane" evidence="4">
    <location>
        <begin position="1"/>
        <end position="129"/>
    </location>
</feature>
<dbReference type="PANTHER" id="PTHR30540">
    <property type="entry name" value="OSMOTIC STRESS POTASSIUM TRANSPORTER"/>
    <property type="match status" value="1"/>
</dbReference>
<evidence type="ECO:0000259" key="4">
    <source>
        <dbReference type="Pfam" id="PF02705"/>
    </source>
</evidence>
<evidence type="ECO:0000313" key="5">
    <source>
        <dbReference type="EMBL" id="KAK7850659.1"/>
    </source>
</evidence>
<evidence type="ECO:0000256" key="2">
    <source>
        <dbReference type="ARBA" id="ARBA00008440"/>
    </source>
</evidence>
<dbReference type="AlphaFoldDB" id="A0AAW0LGR6"/>
<feature type="transmembrane region" description="Helical" evidence="3">
    <location>
        <begin position="21"/>
        <end position="39"/>
    </location>
</feature>
<dbReference type="PANTHER" id="PTHR30540:SF117">
    <property type="entry name" value="POTASSIUM TRANSPORTER"/>
    <property type="match status" value="1"/>
</dbReference>
<dbReference type="InterPro" id="IPR053951">
    <property type="entry name" value="K_trans_N"/>
</dbReference>
<comment type="subcellular location">
    <subcellularLocation>
        <location evidence="1">Cell membrane</location>
        <topology evidence="1">Multi-pass membrane protein</topology>
    </subcellularLocation>
</comment>
<dbReference type="Pfam" id="PF02705">
    <property type="entry name" value="K_trans"/>
    <property type="match status" value="1"/>
</dbReference>
<feature type="transmembrane region" description="Helical" evidence="3">
    <location>
        <begin position="139"/>
        <end position="157"/>
    </location>
</feature>
<keyword evidence="3" id="KW-1133">Transmembrane helix</keyword>
<evidence type="ECO:0000256" key="1">
    <source>
        <dbReference type="ARBA" id="ARBA00004651"/>
    </source>
</evidence>
<dbReference type="InterPro" id="IPR003855">
    <property type="entry name" value="K+_transporter"/>
</dbReference>
<keyword evidence="6" id="KW-1185">Reference proteome</keyword>
<dbReference type="GO" id="GO:0005886">
    <property type="term" value="C:plasma membrane"/>
    <property type="evidence" value="ECO:0007669"/>
    <property type="project" value="UniProtKB-SubCell"/>
</dbReference>
<evidence type="ECO:0000313" key="6">
    <source>
        <dbReference type="Proteomes" id="UP000237347"/>
    </source>
</evidence>
<dbReference type="GO" id="GO:0015079">
    <property type="term" value="F:potassium ion transmembrane transporter activity"/>
    <property type="evidence" value="ECO:0007669"/>
    <property type="project" value="InterPro"/>
</dbReference>
<organism evidence="5 6">
    <name type="scientific">Quercus suber</name>
    <name type="common">Cork oak</name>
    <dbReference type="NCBI Taxonomy" id="58331"/>
    <lineage>
        <taxon>Eukaryota</taxon>
        <taxon>Viridiplantae</taxon>
        <taxon>Streptophyta</taxon>
        <taxon>Embryophyta</taxon>
        <taxon>Tracheophyta</taxon>
        <taxon>Spermatophyta</taxon>
        <taxon>Magnoliopsida</taxon>
        <taxon>eudicotyledons</taxon>
        <taxon>Gunneridae</taxon>
        <taxon>Pentapetalae</taxon>
        <taxon>rosids</taxon>
        <taxon>fabids</taxon>
        <taxon>Fagales</taxon>
        <taxon>Fagaceae</taxon>
        <taxon>Quercus</taxon>
    </lineage>
</organism>
<dbReference type="Proteomes" id="UP000237347">
    <property type="component" value="Unassembled WGS sequence"/>
</dbReference>
<reference evidence="5 6" key="1">
    <citation type="journal article" date="2018" name="Sci. Data">
        <title>The draft genome sequence of cork oak.</title>
        <authorList>
            <person name="Ramos A.M."/>
            <person name="Usie A."/>
            <person name="Barbosa P."/>
            <person name="Barros P.M."/>
            <person name="Capote T."/>
            <person name="Chaves I."/>
            <person name="Simoes F."/>
            <person name="Abreu I."/>
            <person name="Carrasquinho I."/>
            <person name="Faro C."/>
            <person name="Guimaraes J.B."/>
            <person name="Mendonca D."/>
            <person name="Nobrega F."/>
            <person name="Rodrigues L."/>
            <person name="Saibo N.J.M."/>
            <person name="Varela M.C."/>
            <person name="Egas C."/>
            <person name="Matos J."/>
            <person name="Miguel C.M."/>
            <person name="Oliveira M.M."/>
            <person name="Ricardo C.P."/>
            <person name="Goncalves S."/>
        </authorList>
    </citation>
    <scope>NUCLEOTIDE SEQUENCE [LARGE SCALE GENOMIC DNA]</scope>
    <source>
        <strain evidence="6">cv. HL8</strain>
    </source>
</reference>
<comment type="caution">
    <text evidence="5">The sequence shown here is derived from an EMBL/GenBank/DDBJ whole genome shotgun (WGS) entry which is preliminary data.</text>
</comment>
<accession>A0AAW0LGR6</accession>
<feature type="transmembrane region" description="Helical" evidence="3">
    <location>
        <begin position="98"/>
        <end position="119"/>
    </location>
</feature>
<sequence length="329" mass="37017">MSGSQALFANLNHFSVRSIQISSCTIVFPSIVLAYFGQASYLRKHNQDASSAFYSSVPIIIASQLLISASFSIVQQSLALGCFPWVKVVHTSTKYKGQVYVLEINTLLMLACVGVTLGFKNTLKIGNAYVLYKFVDEGYLPLLFALTLVTIIYLWNYGYRKKYKYELENKVSTRKLVEVASNPSIHRVPGVALFYTELVHGISPIFTHYVVNVPALHSILVFVSIKYGYKDSRFECEFFKKMLVNQLKEFIRNDLLKPNELADNKEVEKVDEEMLQREALDLGTIMKLAFQSIGVVYGDLGISPLFDSFDLEADRFTTNEAPGSSQALD</sequence>